<dbReference type="Pfam" id="PF00650">
    <property type="entry name" value="CRAL_TRIO"/>
    <property type="match status" value="1"/>
</dbReference>
<dbReference type="Gene3D" id="3.40.525.10">
    <property type="entry name" value="CRAL-TRIO lipid binding domain"/>
    <property type="match status" value="1"/>
</dbReference>
<evidence type="ECO:0000313" key="4">
    <source>
        <dbReference type="Proteomes" id="UP000612055"/>
    </source>
</evidence>
<protein>
    <recommendedName>
        <fullName evidence="2">CRAL-TRIO domain-containing protein</fullName>
    </recommendedName>
</protein>
<reference evidence="3" key="1">
    <citation type="journal article" date="2020" name="bioRxiv">
        <title>Comparative genomics of Chlamydomonas.</title>
        <authorList>
            <person name="Craig R.J."/>
            <person name="Hasan A.R."/>
            <person name="Ness R.W."/>
            <person name="Keightley P.D."/>
        </authorList>
    </citation>
    <scope>NUCLEOTIDE SEQUENCE</scope>
    <source>
        <strain evidence="3">CCAP 11/70</strain>
    </source>
</reference>
<dbReference type="PRINTS" id="PR00180">
    <property type="entry name" value="CRETINALDHBP"/>
</dbReference>
<dbReference type="InterPro" id="IPR001251">
    <property type="entry name" value="CRAL-TRIO_dom"/>
</dbReference>
<dbReference type="InterPro" id="IPR036865">
    <property type="entry name" value="CRAL-TRIO_dom_sf"/>
</dbReference>
<dbReference type="Gene3D" id="1.10.8.20">
    <property type="entry name" value="N-terminal domain of phosphatidylinositol transfer protein sec14p"/>
    <property type="match status" value="1"/>
</dbReference>
<dbReference type="GO" id="GO:1902936">
    <property type="term" value="F:phosphatidylinositol bisphosphate binding"/>
    <property type="evidence" value="ECO:0007669"/>
    <property type="project" value="TreeGrafter"/>
</dbReference>
<feature type="region of interest" description="Disordered" evidence="1">
    <location>
        <begin position="271"/>
        <end position="311"/>
    </location>
</feature>
<dbReference type="AlphaFoldDB" id="A0A835XP71"/>
<dbReference type="InterPro" id="IPR036273">
    <property type="entry name" value="CRAL/TRIO_N_dom_sf"/>
</dbReference>
<organism evidence="3 4">
    <name type="scientific">Edaphochlamys debaryana</name>
    <dbReference type="NCBI Taxonomy" id="47281"/>
    <lineage>
        <taxon>Eukaryota</taxon>
        <taxon>Viridiplantae</taxon>
        <taxon>Chlorophyta</taxon>
        <taxon>core chlorophytes</taxon>
        <taxon>Chlorophyceae</taxon>
        <taxon>CS clade</taxon>
        <taxon>Chlamydomonadales</taxon>
        <taxon>Chlamydomonadales incertae sedis</taxon>
        <taxon>Edaphochlamys</taxon>
    </lineage>
</organism>
<dbReference type="PANTHER" id="PTHR10174:SF208">
    <property type="entry name" value="CRAL-TRIO DOMAIN-CONTAINING PROTEIN DDB_G0278031"/>
    <property type="match status" value="1"/>
</dbReference>
<dbReference type="Proteomes" id="UP000612055">
    <property type="component" value="Unassembled WGS sequence"/>
</dbReference>
<keyword evidence="4" id="KW-1185">Reference proteome</keyword>
<evidence type="ECO:0000313" key="3">
    <source>
        <dbReference type="EMBL" id="KAG2487668.1"/>
    </source>
</evidence>
<dbReference type="SUPFAM" id="SSF52087">
    <property type="entry name" value="CRAL/TRIO domain"/>
    <property type="match status" value="1"/>
</dbReference>
<gene>
    <name evidence="3" type="ORF">HYH03_013669</name>
</gene>
<evidence type="ECO:0000259" key="2">
    <source>
        <dbReference type="PROSITE" id="PS50191"/>
    </source>
</evidence>
<evidence type="ECO:0000256" key="1">
    <source>
        <dbReference type="SAM" id="MobiDB-lite"/>
    </source>
</evidence>
<sequence>MDLPPELVERAARELNETSESRLAGLAELHAYYAAHSEEQPHRTDDPYLLMFLRHAKFDPVRARGRLAAVERWLRDCADDIGDIDKIRGPMFKEMMDKEFFGRLSSDRRTRDGACMALLRLRNLEAPEPTILLRWQVWVLKRAVHDPYVQVGGMVMLQSLTGFSLMHSGHFRQVQKKVGQKNFKFMGECVPFRVRGIYFVHQPSWWGLLFAVVKPFLSAKLKSRIRLFGGNLPALHELIDPAYLPEELGGSHPDTGRTWYQQQCALEAAEEAAGGAGAEAQLDGDAGAEPTASGEARAAAAAEQASEAAAP</sequence>
<dbReference type="SUPFAM" id="SSF46938">
    <property type="entry name" value="CRAL/TRIO N-terminal domain"/>
    <property type="match status" value="1"/>
</dbReference>
<dbReference type="CDD" id="cd00170">
    <property type="entry name" value="SEC14"/>
    <property type="match status" value="1"/>
</dbReference>
<proteinExistence type="predicted"/>
<dbReference type="PANTHER" id="PTHR10174">
    <property type="entry name" value="ALPHA-TOCOPHEROL TRANSFER PROTEIN-RELATED"/>
    <property type="match status" value="1"/>
</dbReference>
<feature type="domain" description="CRAL-TRIO" evidence="2">
    <location>
        <begin position="88"/>
        <end position="256"/>
    </location>
</feature>
<dbReference type="OrthoDB" id="524886at2759"/>
<dbReference type="PROSITE" id="PS50191">
    <property type="entry name" value="CRAL_TRIO"/>
    <property type="match status" value="1"/>
</dbReference>
<dbReference type="EMBL" id="JAEHOE010000093">
    <property type="protein sequence ID" value="KAG2487668.1"/>
    <property type="molecule type" value="Genomic_DNA"/>
</dbReference>
<dbReference type="SMART" id="SM00516">
    <property type="entry name" value="SEC14"/>
    <property type="match status" value="1"/>
</dbReference>
<comment type="caution">
    <text evidence="3">The sequence shown here is derived from an EMBL/GenBank/DDBJ whole genome shotgun (WGS) entry which is preliminary data.</text>
</comment>
<dbReference type="GO" id="GO:0016020">
    <property type="term" value="C:membrane"/>
    <property type="evidence" value="ECO:0007669"/>
    <property type="project" value="TreeGrafter"/>
</dbReference>
<name>A0A835XP71_9CHLO</name>
<accession>A0A835XP71</accession>